<dbReference type="InterPro" id="IPR027417">
    <property type="entry name" value="P-loop_NTPase"/>
</dbReference>
<dbReference type="InterPro" id="IPR003439">
    <property type="entry name" value="ABC_transporter-like_ATP-bd"/>
</dbReference>
<evidence type="ECO:0000256" key="4">
    <source>
        <dbReference type="SAM" id="MobiDB-lite"/>
    </source>
</evidence>
<dbReference type="InterPro" id="IPR050166">
    <property type="entry name" value="ABC_transporter_ATP-bind"/>
</dbReference>
<evidence type="ECO:0000313" key="5">
    <source>
        <dbReference type="EMBL" id="KAB8188793.1"/>
    </source>
</evidence>
<evidence type="ECO:0000256" key="2">
    <source>
        <dbReference type="ARBA" id="ARBA00022741"/>
    </source>
</evidence>
<feature type="compositionally biased region" description="Basic and acidic residues" evidence="4">
    <location>
        <begin position="1"/>
        <end position="13"/>
    </location>
</feature>
<keyword evidence="2" id="KW-0547">Nucleotide-binding</keyword>
<dbReference type="Pfam" id="PF00005">
    <property type="entry name" value="ABC_tran"/>
    <property type="match status" value="1"/>
</dbReference>
<dbReference type="InterPro" id="IPR003593">
    <property type="entry name" value="AAA+_ATPase"/>
</dbReference>
<dbReference type="PROSITE" id="PS50893">
    <property type="entry name" value="ABC_TRANSPORTER_2"/>
    <property type="match status" value="1"/>
</dbReference>
<gene>
    <name evidence="5" type="ORF">FH608_042705</name>
</gene>
<accession>A0A5C4VGK2</accession>
<dbReference type="EMBL" id="VDLX02000023">
    <property type="protein sequence ID" value="KAB8188793.1"/>
    <property type="molecule type" value="Genomic_DNA"/>
</dbReference>
<dbReference type="Gene3D" id="3.40.50.300">
    <property type="entry name" value="P-loop containing nucleotide triphosphate hydrolases"/>
    <property type="match status" value="1"/>
</dbReference>
<dbReference type="GO" id="GO:0005524">
    <property type="term" value="F:ATP binding"/>
    <property type="evidence" value="ECO:0007669"/>
    <property type="project" value="UniProtKB-KW"/>
</dbReference>
<evidence type="ECO:0000256" key="1">
    <source>
        <dbReference type="ARBA" id="ARBA00022448"/>
    </source>
</evidence>
<dbReference type="SMART" id="SM00382">
    <property type="entry name" value="AAA"/>
    <property type="match status" value="1"/>
</dbReference>
<protein>
    <submittedName>
        <fullName evidence="5">ATP-binding cassette domain-containing protein</fullName>
    </submittedName>
</protein>
<evidence type="ECO:0000313" key="6">
    <source>
        <dbReference type="Proteomes" id="UP000312512"/>
    </source>
</evidence>
<dbReference type="InterPro" id="IPR017871">
    <property type="entry name" value="ABC_transporter-like_CS"/>
</dbReference>
<dbReference type="Proteomes" id="UP000312512">
    <property type="component" value="Unassembled WGS sequence"/>
</dbReference>
<dbReference type="PANTHER" id="PTHR42788:SF13">
    <property type="entry name" value="ALIPHATIC SULFONATES IMPORT ATP-BINDING PROTEIN SSUB"/>
    <property type="match status" value="1"/>
</dbReference>
<keyword evidence="6" id="KW-1185">Reference proteome</keyword>
<dbReference type="AlphaFoldDB" id="A0A5C4VGK2"/>
<dbReference type="CDD" id="cd03293">
    <property type="entry name" value="ABC_NrtD_SsuB_transporters"/>
    <property type="match status" value="1"/>
</dbReference>
<evidence type="ECO:0000256" key="3">
    <source>
        <dbReference type="ARBA" id="ARBA00022840"/>
    </source>
</evidence>
<dbReference type="PANTHER" id="PTHR42788">
    <property type="entry name" value="TAURINE IMPORT ATP-BINDING PROTEIN-RELATED"/>
    <property type="match status" value="1"/>
</dbReference>
<keyword evidence="1" id="KW-0813">Transport</keyword>
<feature type="region of interest" description="Disordered" evidence="4">
    <location>
        <begin position="1"/>
        <end position="27"/>
    </location>
</feature>
<dbReference type="GO" id="GO:0016887">
    <property type="term" value="F:ATP hydrolysis activity"/>
    <property type="evidence" value="ECO:0007669"/>
    <property type="project" value="InterPro"/>
</dbReference>
<comment type="caution">
    <text evidence="5">The sequence shown here is derived from an EMBL/GenBank/DDBJ whole genome shotgun (WGS) entry which is preliminary data.</text>
</comment>
<reference evidence="5 6" key="1">
    <citation type="submission" date="2019-10" db="EMBL/GenBank/DDBJ databases">
        <title>Nonomuraea sp. nov., isolated from Phyllanthus amarus.</title>
        <authorList>
            <person name="Klykleung N."/>
            <person name="Tanasupawat S."/>
        </authorList>
    </citation>
    <scope>NUCLEOTIDE SEQUENCE [LARGE SCALE GENOMIC DNA]</scope>
    <source>
        <strain evidence="5 6">PA1-10</strain>
    </source>
</reference>
<proteinExistence type="predicted"/>
<sequence length="300" mass="33111">MEERQVTVDEGRDVASTTGPAAAVSDKDPADVHISIRGLTKQFDVRGSTVTALDSLDLDIPRGQFLVIVGPSGCGKTTLLRMLAALESPTSGAVEVRHGGEGRPGNSMVFQGDSIFPWMSVWDNAAFGLTMRGVPRAEIRESVGHYLEKTGLSAFADAYPHQLSGGMRQRVSIARAFANDPDVLLMDEPFSALDEQNKTLLQAELLRIWDETRKTVVFITHSVDEAVTLADRIMVMSAQPGQAKAFVDVPFERPRDVLELRHLEEYGDIVYDIWQHLRDEVSRSQRQAAAAPATGRRRRR</sequence>
<dbReference type="OrthoDB" id="3514167at2"/>
<dbReference type="PROSITE" id="PS00211">
    <property type="entry name" value="ABC_TRANSPORTER_1"/>
    <property type="match status" value="1"/>
</dbReference>
<dbReference type="SUPFAM" id="SSF52540">
    <property type="entry name" value="P-loop containing nucleoside triphosphate hydrolases"/>
    <property type="match status" value="1"/>
</dbReference>
<organism evidence="5 6">
    <name type="scientific">Nonomuraea phyllanthi</name>
    <dbReference type="NCBI Taxonomy" id="2219224"/>
    <lineage>
        <taxon>Bacteria</taxon>
        <taxon>Bacillati</taxon>
        <taxon>Actinomycetota</taxon>
        <taxon>Actinomycetes</taxon>
        <taxon>Streptosporangiales</taxon>
        <taxon>Streptosporangiaceae</taxon>
        <taxon>Nonomuraea</taxon>
    </lineage>
</organism>
<keyword evidence="3 5" id="KW-0067">ATP-binding</keyword>
<name>A0A5C4VGK2_9ACTN</name>